<evidence type="ECO:0000256" key="10">
    <source>
        <dbReference type="ARBA" id="ARBA00022801"/>
    </source>
</evidence>
<feature type="binding site" evidence="15">
    <location>
        <position position="34"/>
    </location>
    <ligand>
        <name>D-ribulose 5-phosphate</name>
        <dbReference type="ChEBI" id="CHEBI:58121"/>
    </ligand>
</feature>
<keyword evidence="15" id="KW-0460">Magnesium</keyword>
<proteinExistence type="inferred from homology"/>
<sequence>MTDYPDRIAAAIQALREGRMVIMTDDEGRENEGDVVMAAQHVTADAINFMVTHCRGLVCLAMEPEQVDRLGLPPMVRDNRAPRSTAFTVSIEAATGVETGISARDRARTIAVAASPDAVPADLVSPGHVFPLRCVPGGVLERDGHTEGSVDLLKLAGLRPSAVICEIMSADGSMARMAELEEFGARHDLPIVTIAELVAYLRDRETGSPMVRRGATTTLPVANSDTIFEMRAYIDRNGGEHLALIKGNPSASGTLPLVRLHSECVTGDVFGSLRCDCGTQLQAAARRIAESDNGILLYLRGHEGRGIGLANKVRAYALQDEGLDTVEANHRLGFAADARDYSVAAAILRDCGVERLALLTNNPAKIAALEGHGITVAERVPLEMPQTAHNDRYMRTKRDRMGHVLASIGDEAAE</sequence>
<dbReference type="SUPFAM" id="SSF142695">
    <property type="entry name" value="RibA-like"/>
    <property type="match status" value="1"/>
</dbReference>
<dbReference type="EMBL" id="JAMSKV010000005">
    <property type="protein sequence ID" value="MCQ8278250.1"/>
    <property type="molecule type" value="Genomic_DNA"/>
</dbReference>
<dbReference type="PIRSF" id="PIRSF001259">
    <property type="entry name" value="RibA"/>
    <property type="match status" value="1"/>
</dbReference>
<accession>A0ABT1W762</accession>
<evidence type="ECO:0000256" key="12">
    <source>
        <dbReference type="ARBA" id="ARBA00023134"/>
    </source>
</evidence>
<evidence type="ECO:0000256" key="2">
    <source>
        <dbReference type="ARBA" id="ARBA00002284"/>
    </source>
</evidence>
<feature type="site" description="Essential for catalytic activity" evidence="15">
    <location>
        <position position="166"/>
    </location>
</feature>
<feature type="binding site" evidence="15">
    <location>
        <position position="30"/>
    </location>
    <ligand>
        <name>Mg(2+)</name>
        <dbReference type="ChEBI" id="CHEBI:18420"/>
        <label>2</label>
    </ligand>
</feature>
<dbReference type="InterPro" id="IPR032677">
    <property type="entry name" value="GTP_cyclohydro_II"/>
</dbReference>
<comment type="similarity">
    <text evidence="5">In the N-terminal section; belongs to the DHBP synthase family.</text>
</comment>
<evidence type="ECO:0000256" key="1">
    <source>
        <dbReference type="ARBA" id="ARBA00000141"/>
    </source>
</evidence>
<feature type="active site" description="Proton acceptor" evidence="14">
    <location>
        <position position="337"/>
    </location>
</feature>
<evidence type="ECO:0000256" key="3">
    <source>
        <dbReference type="ARBA" id="ARBA00004853"/>
    </source>
</evidence>
<dbReference type="EC" id="4.1.99.12" evidence="15"/>
<evidence type="ECO:0000313" key="18">
    <source>
        <dbReference type="Proteomes" id="UP001524587"/>
    </source>
</evidence>
<dbReference type="Pfam" id="PF00925">
    <property type="entry name" value="GTP_cyclohydro2"/>
    <property type="match status" value="1"/>
</dbReference>
<name>A0ABT1W762_9PROT</name>
<dbReference type="InterPro" id="IPR000422">
    <property type="entry name" value="DHBP_synthase_RibB"/>
</dbReference>
<feature type="binding site" evidence="15">
    <location>
        <position position="145"/>
    </location>
    <ligand>
        <name>Mg(2+)</name>
        <dbReference type="ChEBI" id="CHEBI:18420"/>
        <label>2</label>
    </ligand>
</feature>
<evidence type="ECO:0000256" key="5">
    <source>
        <dbReference type="ARBA" id="ARBA00005520"/>
    </source>
</evidence>
<evidence type="ECO:0000256" key="15">
    <source>
        <dbReference type="HAMAP-Rule" id="MF_00180"/>
    </source>
</evidence>
<comment type="similarity">
    <text evidence="6">In the C-terminal section; belongs to the GTP cyclohydrolase II family.</text>
</comment>
<organism evidence="17 18">
    <name type="scientific">Endosaccharibacter trunci</name>
    <dbReference type="NCBI Taxonomy" id="2812733"/>
    <lineage>
        <taxon>Bacteria</taxon>
        <taxon>Pseudomonadati</taxon>
        <taxon>Pseudomonadota</taxon>
        <taxon>Alphaproteobacteria</taxon>
        <taxon>Acetobacterales</taxon>
        <taxon>Acetobacteraceae</taxon>
        <taxon>Endosaccharibacter</taxon>
    </lineage>
</organism>
<dbReference type="NCBIfam" id="TIGR00505">
    <property type="entry name" value="ribA"/>
    <property type="match status" value="1"/>
</dbReference>
<dbReference type="NCBIfam" id="NF001591">
    <property type="entry name" value="PRK00393.1"/>
    <property type="match status" value="1"/>
</dbReference>
<comment type="catalytic activity">
    <reaction evidence="1 15">
        <text>D-ribulose 5-phosphate = (2S)-2-hydroxy-3-oxobutyl phosphate + formate + H(+)</text>
        <dbReference type="Rhea" id="RHEA:18457"/>
        <dbReference type="ChEBI" id="CHEBI:15378"/>
        <dbReference type="ChEBI" id="CHEBI:15740"/>
        <dbReference type="ChEBI" id="CHEBI:58121"/>
        <dbReference type="ChEBI" id="CHEBI:58830"/>
        <dbReference type="EC" id="4.1.99.12"/>
    </reaction>
</comment>
<feature type="binding site" evidence="14">
    <location>
        <position position="360"/>
    </location>
    <ligand>
        <name>GTP</name>
        <dbReference type="ChEBI" id="CHEBI:37565"/>
    </ligand>
</feature>
<dbReference type="PANTHER" id="PTHR21327:SF18">
    <property type="entry name" value="3,4-DIHYDROXY-2-BUTANONE 4-PHOSPHATE SYNTHASE"/>
    <property type="match status" value="1"/>
</dbReference>
<dbReference type="Pfam" id="PF00926">
    <property type="entry name" value="DHBP_synthase"/>
    <property type="match status" value="1"/>
</dbReference>
<evidence type="ECO:0000256" key="6">
    <source>
        <dbReference type="ARBA" id="ARBA00008976"/>
    </source>
</evidence>
<evidence type="ECO:0000256" key="7">
    <source>
        <dbReference type="ARBA" id="ARBA00022619"/>
    </source>
</evidence>
<keyword evidence="18" id="KW-1185">Reference proteome</keyword>
<comment type="similarity">
    <text evidence="14">Belongs to the GTP cyclohydrolase II family.</text>
</comment>
<comment type="cofactor">
    <cofactor evidence="15">
        <name>Mg(2+)</name>
        <dbReference type="ChEBI" id="CHEBI:18420"/>
    </cofactor>
    <cofactor evidence="15">
        <name>Mn(2+)</name>
        <dbReference type="ChEBI" id="CHEBI:29035"/>
    </cofactor>
    <text evidence="15">Binds 2 divalent metal cations per subunit. Magnesium or manganese.</text>
</comment>
<feature type="binding site" evidence="14">
    <location>
        <position position="280"/>
    </location>
    <ligand>
        <name>GTP</name>
        <dbReference type="ChEBI" id="CHEBI:37565"/>
    </ligand>
</feature>
<dbReference type="InterPro" id="IPR036144">
    <property type="entry name" value="RibA-like_sf"/>
</dbReference>
<comment type="cofactor">
    <cofactor evidence="14">
        <name>Zn(2+)</name>
        <dbReference type="ChEBI" id="CHEBI:29105"/>
    </cofactor>
    <text evidence="14">Binds 1 zinc ion per subunit.</text>
</comment>
<dbReference type="Gene3D" id="3.40.50.10990">
    <property type="entry name" value="GTP cyclohydrolase II"/>
    <property type="match status" value="1"/>
</dbReference>
<comment type="function">
    <text evidence="14">Catalyzes the conversion of GTP to 2,5-diamino-6-ribosylamino-4(3H)-pyrimidinone 5'-phosphate (DARP), formate and pyrophosphate.</text>
</comment>
<dbReference type="HAMAP" id="MF_00180">
    <property type="entry name" value="RibB"/>
    <property type="match status" value="1"/>
</dbReference>
<feature type="binding site" evidence="14">
    <location>
        <begin position="259"/>
        <end position="263"/>
    </location>
    <ligand>
        <name>GTP</name>
        <dbReference type="ChEBI" id="CHEBI:37565"/>
    </ligand>
</feature>
<dbReference type="InterPro" id="IPR000926">
    <property type="entry name" value="RibA"/>
</dbReference>
<keyword evidence="15" id="KW-0464">Manganese</keyword>
<keyword evidence="15 17" id="KW-0456">Lyase</keyword>
<protein>
    <recommendedName>
        <fullName evidence="14 15">Multifunctional fusion protein</fullName>
    </recommendedName>
    <domain>
        <recommendedName>
            <fullName evidence="14">GTP cyclohydrolase-2</fullName>
            <ecNumber evidence="14">3.5.4.25</ecNumber>
        </recommendedName>
        <alternativeName>
            <fullName evidence="14">GTP cyclohydrolase II</fullName>
        </alternativeName>
    </domain>
    <domain>
        <recommendedName>
            <fullName evidence="15">3,4-dihydroxy-2-butanone 4-phosphate synthase</fullName>
            <shortName evidence="15">DHBP synthase</shortName>
            <ecNumber evidence="15">4.1.99.12</ecNumber>
        </recommendedName>
    </domain>
</protein>
<keyword evidence="11 14" id="KW-0862">Zinc</keyword>
<feature type="binding site" evidence="14">
    <location>
        <position position="275"/>
    </location>
    <ligand>
        <name>Zn(2+)</name>
        <dbReference type="ChEBI" id="CHEBI:29105"/>
        <note>catalytic</note>
    </ligand>
</feature>
<dbReference type="NCBIfam" id="TIGR00506">
    <property type="entry name" value="ribB"/>
    <property type="match status" value="1"/>
</dbReference>
<comment type="catalytic activity">
    <reaction evidence="13 14">
        <text>GTP + 4 H2O = 2,5-diamino-6-hydroxy-4-(5-phosphoribosylamino)-pyrimidine + formate + 2 phosphate + 3 H(+)</text>
        <dbReference type="Rhea" id="RHEA:23704"/>
        <dbReference type="ChEBI" id="CHEBI:15377"/>
        <dbReference type="ChEBI" id="CHEBI:15378"/>
        <dbReference type="ChEBI" id="CHEBI:15740"/>
        <dbReference type="ChEBI" id="CHEBI:37565"/>
        <dbReference type="ChEBI" id="CHEBI:43474"/>
        <dbReference type="ChEBI" id="CHEBI:58614"/>
        <dbReference type="EC" id="3.5.4.25"/>
    </reaction>
</comment>
<evidence type="ECO:0000313" key="17">
    <source>
        <dbReference type="EMBL" id="MCQ8278250.1"/>
    </source>
</evidence>
<evidence type="ECO:0000256" key="8">
    <source>
        <dbReference type="ARBA" id="ARBA00022723"/>
    </source>
</evidence>
<evidence type="ECO:0000259" key="16">
    <source>
        <dbReference type="Pfam" id="PF00925"/>
    </source>
</evidence>
<dbReference type="PANTHER" id="PTHR21327">
    <property type="entry name" value="GTP CYCLOHYDROLASE II-RELATED"/>
    <property type="match status" value="1"/>
</dbReference>
<dbReference type="HAMAP" id="MF_00179">
    <property type="entry name" value="RibA"/>
    <property type="match status" value="1"/>
</dbReference>
<evidence type="ECO:0000256" key="11">
    <source>
        <dbReference type="ARBA" id="ARBA00022833"/>
    </source>
</evidence>
<comment type="similarity">
    <text evidence="15">Belongs to the DHBP synthase family.</text>
</comment>
<dbReference type="CDD" id="cd00641">
    <property type="entry name" value="GTP_cyclohydro2"/>
    <property type="match status" value="1"/>
</dbReference>
<gene>
    <name evidence="15 17" type="primary">ribB</name>
    <name evidence="14" type="synonym">ribA</name>
    <name evidence="17" type="ORF">NFI95_07285</name>
</gene>
<feature type="binding site" evidence="15">
    <location>
        <position position="30"/>
    </location>
    <ligand>
        <name>Mg(2+)</name>
        <dbReference type="ChEBI" id="CHEBI:18420"/>
        <label>1</label>
    </ligand>
</feature>
<evidence type="ECO:0000256" key="4">
    <source>
        <dbReference type="ARBA" id="ARBA00004904"/>
    </source>
</evidence>
<feature type="binding site" evidence="15">
    <location>
        <begin position="29"/>
        <end position="30"/>
    </location>
    <ligand>
        <name>D-ribulose 5-phosphate</name>
        <dbReference type="ChEBI" id="CHEBI:58121"/>
    </ligand>
</feature>
<feature type="binding site" evidence="14">
    <location>
        <position position="264"/>
    </location>
    <ligand>
        <name>Zn(2+)</name>
        <dbReference type="ChEBI" id="CHEBI:29105"/>
        <note>catalytic</note>
    </ligand>
</feature>
<dbReference type="EC" id="3.5.4.25" evidence="14"/>
<comment type="function">
    <text evidence="2 15">Catalyzes the conversion of D-ribulose 5-phosphate to formate and 3,4-dihydroxy-2-butanone 4-phosphate.</text>
</comment>
<dbReference type="InterPro" id="IPR017945">
    <property type="entry name" value="DHBP_synth_RibB-like_a/b_dom"/>
</dbReference>
<comment type="pathway">
    <text evidence="4 15">Cofactor biosynthesis; riboflavin biosynthesis; 2-hydroxy-3-oxobutyl phosphate from D-ribulose 5-phosphate: step 1/1.</text>
</comment>
<keyword evidence="12 14" id="KW-0342">GTP-binding</keyword>
<feature type="binding site" evidence="14">
    <location>
        <position position="277"/>
    </location>
    <ligand>
        <name>Zn(2+)</name>
        <dbReference type="ChEBI" id="CHEBI:29105"/>
        <note>catalytic</note>
    </ligand>
</feature>
<comment type="pathway">
    <text evidence="3 14">Cofactor biosynthesis; riboflavin biosynthesis; 5-amino-6-(D-ribitylamino)uracil from GTP: step 1/4.</text>
</comment>
<feature type="binding site" evidence="15">
    <location>
        <begin position="142"/>
        <end position="146"/>
    </location>
    <ligand>
        <name>D-ribulose 5-phosphate</name>
        <dbReference type="ChEBI" id="CHEBI:58121"/>
    </ligand>
</feature>
<dbReference type="Gene3D" id="3.90.870.10">
    <property type="entry name" value="DHBP synthase"/>
    <property type="match status" value="1"/>
</dbReference>
<comment type="subunit">
    <text evidence="15">Homodimer.</text>
</comment>
<keyword evidence="10 14" id="KW-0378">Hydrolase</keyword>
<dbReference type="RefSeq" id="WP_422863721.1">
    <property type="nucleotide sequence ID" value="NZ_JAMSKV010000005.1"/>
</dbReference>
<reference evidence="17 18" key="1">
    <citation type="submission" date="2022-06" db="EMBL/GenBank/DDBJ databases">
        <title>Endosaccharibacter gen. nov., sp. nov., endophytic bacteria isolated from sugarcane.</title>
        <authorList>
            <person name="Pitiwittayakul N."/>
            <person name="Yukphan P."/>
            <person name="Charoenyingcharoen P."/>
            <person name="Tanasupawat S."/>
        </authorList>
    </citation>
    <scope>NUCLEOTIDE SEQUENCE [LARGE SCALE GENOMIC DNA]</scope>
    <source>
        <strain evidence="17 18">KSS8</strain>
    </source>
</reference>
<feature type="site" description="Essential for catalytic activity" evidence="15">
    <location>
        <position position="128"/>
    </location>
</feature>
<keyword evidence="8 15" id="KW-0479">Metal-binding</keyword>
<dbReference type="Proteomes" id="UP001524587">
    <property type="component" value="Unassembled WGS sequence"/>
</dbReference>
<comment type="caution">
    <text evidence="17">The sequence shown here is derived from an EMBL/GenBank/DDBJ whole genome shotgun (WGS) entry which is preliminary data.</text>
</comment>
<dbReference type="SUPFAM" id="SSF55821">
    <property type="entry name" value="YrdC/RibB"/>
    <property type="match status" value="1"/>
</dbReference>
<evidence type="ECO:0000256" key="13">
    <source>
        <dbReference type="ARBA" id="ARBA00049295"/>
    </source>
</evidence>
<dbReference type="GO" id="GO:0008686">
    <property type="term" value="F:3,4-dihydroxy-2-butanone-4-phosphate synthase activity"/>
    <property type="evidence" value="ECO:0007669"/>
    <property type="project" value="UniProtKB-EC"/>
</dbReference>
<feature type="binding site" evidence="14">
    <location>
        <position position="325"/>
    </location>
    <ligand>
        <name>GTP</name>
        <dbReference type="ChEBI" id="CHEBI:37565"/>
    </ligand>
</feature>
<feature type="binding site" evidence="14">
    <location>
        <begin position="303"/>
        <end position="305"/>
    </location>
    <ligand>
        <name>GTP</name>
        <dbReference type="ChEBI" id="CHEBI:37565"/>
    </ligand>
</feature>
<feature type="active site" description="Nucleophile" evidence="14">
    <location>
        <position position="339"/>
    </location>
</feature>
<keyword evidence="9 14" id="KW-0547">Nucleotide-binding</keyword>
<evidence type="ECO:0000256" key="9">
    <source>
        <dbReference type="ARBA" id="ARBA00022741"/>
    </source>
</evidence>
<evidence type="ECO:0000256" key="14">
    <source>
        <dbReference type="HAMAP-Rule" id="MF_00179"/>
    </source>
</evidence>
<keyword evidence="7 15" id="KW-0686">Riboflavin biosynthesis</keyword>
<feature type="domain" description="GTP cyclohydrolase II" evidence="16">
    <location>
        <begin position="216"/>
        <end position="381"/>
    </location>
</feature>
<feature type="binding site" evidence="14">
    <location>
        <position position="365"/>
    </location>
    <ligand>
        <name>GTP</name>
        <dbReference type="ChEBI" id="CHEBI:37565"/>
    </ligand>
</feature>